<dbReference type="HAMAP" id="MF_00014">
    <property type="entry name" value="Ribosome_mat_RimM"/>
    <property type="match status" value="1"/>
</dbReference>
<dbReference type="EMBL" id="CAEZUP010000053">
    <property type="protein sequence ID" value="CAB4613686.1"/>
    <property type="molecule type" value="Genomic_DNA"/>
</dbReference>
<gene>
    <name evidence="6" type="ORF">UFOPK1835_01257</name>
</gene>
<dbReference type="InterPro" id="IPR036976">
    <property type="entry name" value="RimM_N_sf"/>
</dbReference>
<protein>
    <submittedName>
        <fullName evidence="6">Unannotated protein</fullName>
    </submittedName>
</protein>
<proteinExistence type="inferred from homology"/>
<evidence type="ECO:0000256" key="2">
    <source>
        <dbReference type="ARBA" id="ARBA00022517"/>
    </source>
</evidence>
<dbReference type="NCBIfam" id="TIGR02273">
    <property type="entry name" value="16S_RimM"/>
    <property type="match status" value="1"/>
</dbReference>
<dbReference type="GO" id="GO:0043022">
    <property type="term" value="F:ribosome binding"/>
    <property type="evidence" value="ECO:0007669"/>
    <property type="project" value="InterPro"/>
</dbReference>
<reference evidence="6" key="1">
    <citation type="submission" date="2020-05" db="EMBL/GenBank/DDBJ databases">
        <authorList>
            <person name="Chiriac C."/>
            <person name="Salcher M."/>
            <person name="Ghai R."/>
            <person name="Kavagutti S V."/>
        </authorList>
    </citation>
    <scope>NUCLEOTIDE SEQUENCE</scope>
</reference>
<dbReference type="SUPFAM" id="SSF50447">
    <property type="entry name" value="Translation proteins"/>
    <property type="match status" value="1"/>
</dbReference>
<keyword evidence="4" id="KW-0143">Chaperone</keyword>
<keyword evidence="1" id="KW-0963">Cytoplasm</keyword>
<dbReference type="InterPro" id="IPR011961">
    <property type="entry name" value="RimM"/>
</dbReference>
<evidence type="ECO:0000259" key="5">
    <source>
        <dbReference type="Pfam" id="PF01782"/>
    </source>
</evidence>
<accession>A0A6J6HL49</accession>
<dbReference type="PANTHER" id="PTHR33692">
    <property type="entry name" value="RIBOSOME MATURATION FACTOR RIMM"/>
    <property type="match status" value="1"/>
</dbReference>
<dbReference type="Gene3D" id="2.40.30.60">
    <property type="entry name" value="RimM"/>
    <property type="match status" value="1"/>
</dbReference>
<evidence type="ECO:0000256" key="4">
    <source>
        <dbReference type="ARBA" id="ARBA00023186"/>
    </source>
</evidence>
<dbReference type="GO" id="GO:0006364">
    <property type="term" value="P:rRNA processing"/>
    <property type="evidence" value="ECO:0007669"/>
    <property type="project" value="UniProtKB-KW"/>
</dbReference>
<evidence type="ECO:0000256" key="1">
    <source>
        <dbReference type="ARBA" id="ARBA00022490"/>
    </source>
</evidence>
<dbReference type="PANTHER" id="PTHR33692:SF1">
    <property type="entry name" value="RIBOSOME MATURATION FACTOR RIMM"/>
    <property type="match status" value="1"/>
</dbReference>
<dbReference type="InterPro" id="IPR009000">
    <property type="entry name" value="Transl_B-barrel_sf"/>
</dbReference>
<sequence>MAMSRSSSSTDRVTLLEVGRIDKPHGVRGDVIVSLITTESVRVAPGSILATKDRTLRVMASRPHQHRWIVTFEGVIGREGAEALAGTPVFAEPLSDDPDELWVHALIGKQVVETDGTRRGVVESVQANPASDLLVLDSGALVPLRFMISRNESDELVVDVPDGLFELLDED</sequence>
<dbReference type="AlphaFoldDB" id="A0A6J6HL49"/>
<keyword evidence="2" id="KW-0690">Ribosome biogenesis</keyword>
<name>A0A6J6HL49_9ZZZZ</name>
<dbReference type="Pfam" id="PF01782">
    <property type="entry name" value="RimM"/>
    <property type="match status" value="1"/>
</dbReference>
<organism evidence="6">
    <name type="scientific">freshwater metagenome</name>
    <dbReference type="NCBI Taxonomy" id="449393"/>
    <lineage>
        <taxon>unclassified sequences</taxon>
        <taxon>metagenomes</taxon>
        <taxon>ecological metagenomes</taxon>
    </lineage>
</organism>
<dbReference type="GO" id="GO:0005840">
    <property type="term" value="C:ribosome"/>
    <property type="evidence" value="ECO:0007669"/>
    <property type="project" value="InterPro"/>
</dbReference>
<keyword evidence="3" id="KW-0698">rRNA processing</keyword>
<feature type="domain" description="RimM N-terminal" evidence="5">
    <location>
        <begin position="18"/>
        <end position="91"/>
    </location>
</feature>
<evidence type="ECO:0000313" key="6">
    <source>
        <dbReference type="EMBL" id="CAB4613686.1"/>
    </source>
</evidence>
<dbReference type="SUPFAM" id="SSF50346">
    <property type="entry name" value="PRC-barrel domain"/>
    <property type="match status" value="1"/>
</dbReference>
<dbReference type="Gene3D" id="2.30.30.240">
    <property type="entry name" value="PRC-barrel domain"/>
    <property type="match status" value="1"/>
</dbReference>
<evidence type="ECO:0000256" key="3">
    <source>
        <dbReference type="ARBA" id="ARBA00022552"/>
    </source>
</evidence>
<dbReference type="InterPro" id="IPR002676">
    <property type="entry name" value="RimM_N"/>
</dbReference>
<dbReference type="InterPro" id="IPR011033">
    <property type="entry name" value="PRC_barrel-like_sf"/>
</dbReference>